<feature type="compositionally biased region" description="Basic residues" evidence="1">
    <location>
        <begin position="9"/>
        <end position="25"/>
    </location>
</feature>
<gene>
    <name evidence="3" type="ORF">RRG08_052044</name>
</gene>
<accession>A0AAE1DS05</accession>
<comment type="caution">
    <text evidence="3">The sequence shown here is derived from an EMBL/GenBank/DDBJ whole genome shotgun (WGS) entry which is preliminary data.</text>
</comment>
<dbReference type="PANTHER" id="PTHR33309:SF3">
    <property type="entry name" value="CCHC-TYPE DOMAIN-CONTAINING PROTEIN"/>
    <property type="match status" value="1"/>
</dbReference>
<keyword evidence="4" id="KW-1185">Reference proteome</keyword>
<evidence type="ECO:0000313" key="3">
    <source>
        <dbReference type="EMBL" id="KAK3780886.1"/>
    </source>
</evidence>
<organism evidence="3 4">
    <name type="scientific">Elysia crispata</name>
    <name type="common">lettuce slug</name>
    <dbReference type="NCBI Taxonomy" id="231223"/>
    <lineage>
        <taxon>Eukaryota</taxon>
        <taxon>Metazoa</taxon>
        <taxon>Spiralia</taxon>
        <taxon>Lophotrochozoa</taxon>
        <taxon>Mollusca</taxon>
        <taxon>Gastropoda</taxon>
        <taxon>Heterobranchia</taxon>
        <taxon>Euthyneura</taxon>
        <taxon>Panpulmonata</taxon>
        <taxon>Sacoglossa</taxon>
        <taxon>Placobranchoidea</taxon>
        <taxon>Plakobranchidae</taxon>
        <taxon>Elysia</taxon>
    </lineage>
</organism>
<feature type="domain" description="Mutator-like transposase" evidence="2">
    <location>
        <begin position="72"/>
        <end position="430"/>
    </location>
</feature>
<sequence>MENETLPGKKTKERKDRPKKRKFHGNKYTTPTKIAKTPEKNVSRTTGVETSSSKKLQKSQACVDTSRQEIEGFRFVDISTIINFVVSTPCKNCLSQTSRARSSVCTPSYSVEETLKGVNTVLIISCNICNAVVKLDFSPNQNINMRFQFSMYSVGVDIEKSNRFLACMDMPKFVSPNCSASYRNRIHAAVSEVSSASMSSAAEELKDETGEATVSCDGTWQRRGFSSKNGVATVISVPKDKCQAAKVVDVEVLSNYCDTCAKAKCKKTEEEYRAFSHDNCQKNHTGSAGSMEPEGMVRIFARSEDKHGLQYTNYLGDGDSKSYRQVCEADVYNGKEINKLECCGHVQKRMGKRLMDKVAQCKGQKFQENGKAYTGIGGAGRLTSKAIKRIQGHYGGAIRKNCHSVEAMRKSIWSIFHHRGGRHDLCGDWCKKDNKNVLPQFVLDEIEPIFQDLSSDALVSKCTHGGTQNTNESFHNLIWNRCPKKHFCREAKTGNCSFRCSSCV</sequence>
<feature type="compositionally biased region" description="Polar residues" evidence="1">
    <location>
        <begin position="43"/>
        <end position="53"/>
    </location>
</feature>
<dbReference type="Pfam" id="PF20700">
    <property type="entry name" value="Mutator"/>
    <property type="match status" value="1"/>
</dbReference>
<dbReference type="PANTHER" id="PTHR33309">
    <property type="entry name" value="KERATIN, ULTRA HIGH-SULFUR MATRIX PROTEIN-LIKE"/>
    <property type="match status" value="1"/>
</dbReference>
<dbReference type="AlphaFoldDB" id="A0AAE1DS05"/>
<reference evidence="3" key="1">
    <citation type="journal article" date="2023" name="G3 (Bethesda)">
        <title>A reference genome for the long-term kleptoplast-retaining sea slug Elysia crispata morphotype clarki.</title>
        <authorList>
            <person name="Eastman K.E."/>
            <person name="Pendleton A.L."/>
            <person name="Shaikh M.A."/>
            <person name="Suttiyut T."/>
            <person name="Ogas R."/>
            <person name="Tomko P."/>
            <person name="Gavelis G."/>
            <person name="Widhalm J.R."/>
            <person name="Wisecaver J.H."/>
        </authorList>
    </citation>
    <scope>NUCLEOTIDE SEQUENCE</scope>
    <source>
        <strain evidence="3">ECLA1</strain>
    </source>
</reference>
<dbReference type="InterPro" id="IPR049012">
    <property type="entry name" value="Mutator_transp_dom"/>
</dbReference>
<dbReference type="EMBL" id="JAWDGP010002675">
    <property type="protein sequence ID" value="KAK3780886.1"/>
    <property type="molecule type" value="Genomic_DNA"/>
</dbReference>
<evidence type="ECO:0000256" key="1">
    <source>
        <dbReference type="SAM" id="MobiDB-lite"/>
    </source>
</evidence>
<dbReference type="Proteomes" id="UP001283361">
    <property type="component" value="Unassembled WGS sequence"/>
</dbReference>
<evidence type="ECO:0000313" key="4">
    <source>
        <dbReference type="Proteomes" id="UP001283361"/>
    </source>
</evidence>
<proteinExistence type="predicted"/>
<feature type="region of interest" description="Disordered" evidence="1">
    <location>
        <begin position="1"/>
        <end position="53"/>
    </location>
</feature>
<evidence type="ECO:0000259" key="2">
    <source>
        <dbReference type="Pfam" id="PF20700"/>
    </source>
</evidence>
<protein>
    <recommendedName>
        <fullName evidence="2">Mutator-like transposase domain-containing protein</fullName>
    </recommendedName>
</protein>
<name>A0AAE1DS05_9GAST</name>